<evidence type="ECO:0000313" key="3">
    <source>
        <dbReference type="Proteomes" id="UP000287439"/>
    </source>
</evidence>
<accession>A0A430RK37</accession>
<comment type="caution">
    <text evidence="2">The sequence shown here is derived from an EMBL/GenBank/DDBJ whole genome shotgun (WGS) entry which is preliminary data.</text>
</comment>
<evidence type="ECO:0000259" key="1">
    <source>
        <dbReference type="Pfam" id="PF12323"/>
    </source>
</evidence>
<dbReference type="Pfam" id="PF12323">
    <property type="entry name" value="HTH_OrfB_IS605"/>
    <property type="match status" value="1"/>
</dbReference>
<reference evidence="2 3" key="1">
    <citation type="journal article" date="2019" name="Extremophiles">
        <title>Biogeography of thermophiles and predominance of Thermus scotoductus in domestic water heaters.</title>
        <authorList>
            <person name="Wilpiszeski R.L."/>
            <person name="Zhang Z."/>
            <person name="House C.H."/>
        </authorList>
    </citation>
    <scope>NUCLEOTIDE SEQUENCE [LARGE SCALE GENOMIC DNA]</scope>
    <source>
        <strain evidence="2 3">28_S28</strain>
    </source>
</reference>
<dbReference type="AlphaFoldDB" id="A0A430RK37"/>
<evidence type="ECO:0000313" key="2">
    <source>
        <dbReference type="EMBL" id="RTH16253.1"/>
    </source>
</evidence>
<protein>
    <submittedName>
        <fullName evidence="2">Transposase</fullName>
    </submittedName>
</protein>
<name>A0A430RK37_THESC</name>
<dbReference type="InterPro" id="IPR021027">
    <property type="entry name" value="Transposase_put_HTH"/>
</dbReference>
<feature type="non-terminal residue" evidence="2">
    <location>
        <position position="70"/>
    </location>
</feature>
<dbReference type="RefSeq" id="WP_153184313.1">
    <property type="nucleotide sequence ID" value="NZ_PELV01000351.1"/>
</dbReference>
<gene>
    <name evidence="2" type="ORF">CSW41_09420</name>
</gene>
<dbReference type="EMBL" id="PELV01000351">
    <property type="protein sequence ID" value="RTH16253.1"/>
    <property type="molecule type" value="Genomic_DNA"/>
</dbReference>
<organism evidence="2 3">
    <name type="scientific">Thermus scotoductus</name>
    <dbReference type="NCBI Taxonomy" id="37636"/>
    <lineage>
        <taxon>Bacteria</taxon>
        <taxon>Thermotogati</taxon>
        <taxon>Deinococcota</taxon>
        <taxon>Deinococci</taxon>
        <taxon>Thermales</taxon>
        <taxon>Thermaceae</taxon>
        <taxon>Thermus</taxon>
    </lineage>
</organism>
<dbReference type="Proteomes" id="UP000287439">
    <property type="component" value="Unassembled WGS sequence"/>
</dbReference>
<sequence>MRKAFKYRLYPTQPQVKDLERTLELCRGLYNAALQERRDAYKKAGKSVGLYQQKRYLPQIREELPQYKRV</sequence>
<proteinExistence type="predicted"/>
<feature type="domain" description="Transposase putative helix-turn-helix" evidence="1">
    <location>
        <begin position="1"/>
        <end position="46"/>
    </location>
</feature>